<gene>
    <name evidence="1" type="ORF">PHYPA_005199</name>
</gene>
<reference evidence="1 3" key="1">
    <citation type="journal article" date="2008" name="Science">
        <title>The Physcomitrella genome reveals evolutionary insights into the conquest of land by plants.</title>
        <authorList>
            <person name="Rensing S."/>
            <person name="Lang D."/>
            <person name="Zimmer A."/>
            <person name="Terry A."/>
            <person name="Salamov A."/>
            <person name="Shapiro H."/>
            <person name="Nishiyama T."/>
            <person name="Perroud P.-F."/>
            <person name="Lindquist E."/>
            <person name="Kamisugi Y."/>
            <person name="Tanahashi T."/>
            <person name="Sakakibara K."/>
            <person name="Fujita T."/>
            <person name="Oishi K."/>
            <person name="Shin-I T."/>
            <person name="Kuroki Y."/>
            <person name="Toyoda A."/>
            <person name="Suzuki Y."/>
            <person name="Hashimoto A."/>
            <person name="Yamaguchi K."/>
            <person name="Sugano A."/>
            <person name="Kohara Y."/>
            <person name="Fujiyama A."/>
            <person name="Anterola A."/>
            <person name="Aoki S."/>
            <person name="Ashton N."/>
            <person name="Barbazuk W.B."/>
            <person name="Barker E."/>
            <person name="Bennetzen J."/>
            <person name="Bezanilla M."/>
            <person name="Blankenship R."/>
            <person name="Cho S.H."/>
            <person name="Dutcher S."/>
            <person name="Estelle M."/>
            <person name="Fawcett J.A."/>
            <person name="Gundlach H."/>
            <person name="Hanada K."/>
            <person name="Heyl A."/>
            <person name="Hicks K.A."/>
            <person name="Hugh J."/>
            <person name="Lohr M."/>
            <person name="Mayer K."/>
            <person name="Melkozernov A."/>
            <person name="Murata T."/>
            <person name="Nelson D."/>
            <person name="Pils B."/>
            <person name="Prigge M."/>
            <person name="Reiss B."/>
            <person name="Renner T."/>
            <person name="Rombauts S."/>
            <person name="Rushton P."/>
            <person name="Sanderfoot A."/>
            <person name="Schween G."/>
            <person name="Shiu S.-H."/>
            <person name="Stueber K."/>
            <person name="Theodoulou F.L."/>
            <person name="Tu H."/>
            <person name="Van de Peer Y."/>
            <person name="Verrier P.J."/>
            <person name="Waters E."/>
            <person name="Wood A."/>
            <person name="Yang L."/>
            <person name="Cove D."/>
            <person name="Cuming A."/>
            <person name="Hasebe M."/>
            <person name="Lucas S."/>
            <person name="Mishler D.B."/>
            <person name="Reski R."/>
            <person name="Grigoriev I."/>
            <person name="Quatrano R.S."/>
            <person name="Boore J.L."/>
        </authorList>
    </citation>
    <scope>NUCLEOTIDE SEQUENCE [LARGE SCALE GENOMIC DNA]</scope>
    <source>
        <strain evidence="2 3">cv. Gransden 2004</strain>
    </source>
</reference>
<sequence>MHHKRNNPTPAPFHLRLVCRPLVEEANSFKVARVLVNNSSFPCHFATVHTEGALK</sequence>
<protein>
    <submittedName>
        <fullName evidence="1 2">Uncharacterized protein</fullName>
    </submittedName>
</protein>
<dbReference type="InParanoid" id="A0A2K1KWP1"/>
<dbReference type="EnsemblPlants" id="Pp3c3_31030V3.1">
    <property type="protein sequence ID" value="PAC:32941317.CDS.1"/>
    <property type="gene ID" value="Pp3c3_31030"/>
</dbReference>
<evidence type="ECO:0000313" key="1">
    <source>
        <dbReference type="EMBL" id="PNR58204.1"/>
    </source>
</evidence>
<evidence type="ECO:0000313" key="2">
    <source>
        <dbReference type="EnsemblPlants" id="PAC:32941317.CDS.1"/>
    </source>
</evidence>
<dbReference type="Proteomes" id="UP000006727">
    <property type="component" value="Chromosome 3"/>
</dbReference>
<dbReference type="EMBL" id="ABEU02000003">
    <property type="protein sequence ID" value="PNR58204.1"/>
    <property type="molecule type" value="Genomic_DNA"/>
</dbReference>
<dbReference type="Gramene" id="Pp3c3_31030V3.1">
    <property type="protein sequence ID" value="PAC:32941317.CDS.1"/>
    <property type="gene ID" value="Pp3c3_31030"/>
</dbReference>
<evidence type="ECO:0000313" key="3">
    <source>
        <dbReference type="Proteomes" id="UP000006727"/>
    </source>
</evidence>
<name>A0A2K1KWP1_PHYPA</name>
<accession>A0A2K1KWP1</accession>
<dbReference type="PaxDb" id="3218-PP1S55_209V6.1"/>
<organism evidence="1">
    <name type="scientific">Physcomitrium patens</name>
    <name type="common">Spreading-leaved earth moss</name>
    <name type="synonym">Physcomitrella patens</name>
    <dbReference type="NCBI Taxonomy" id="3218"/>
    <lineage>
        <taxon>Eukaryota</taxon>
        <taxon>Viridiplantae</taxon>
        <taxon>Streptophyta</taxon>
        <taxon>Embryophyta</taxon>
        <taxon>Bryophyta</taxon>
        <taxon>Bryophytina</taxon>
        <taxon>Bryopsida</taxon>
        <taxon>Funariidae</taxon>
        <taxon>Funariales</taxon>
        <taxon>Funariaceae</taxon>
        <taxon>Physcomitrium</taxon>
    </lineage>
</organism>
<reference evidence="2" key="3">
    <citation type="submission" date="2020-12" db="UniProtKB">
        <authorList>
            <consortium name="EnsemblPlants"/>
        </authorList>
    </citation>
    <scope>IDENTIFICATION</scope>
</reference>
<keyword evidence="3" id="KW-1185">Reference proteome</keyword>
<proteinExistence type="predicted"/>
<dbReference type="AlphaFoldDB" id="A0A2K1KWP1"/>
<reference evidence="1 3" key="2">
    <citation type="journal article" date="2018" name="Plant J.">
        <title>The Physcomitrella patens chromosome-scale assembly reveals moss genome structure and evolution.</title>
        <authorList>
            <person name="Lang D."/>
            <person name="Ullrich K.K."/>
            <person name="Murat F."/>
            <person name="Fuchs J."/>
            <person name="Jenkins J."/>
            <person name="Haas F.B."/>
            <person name="Piednoel M."/>
            <person name="Gundlach H."/>
            <person name="Van Bel M."/>
            <person name="Meyberg R."/>
            <person name="Vives C."/>
            <person name="Morata J."/>
            <person name="Symeonidi A."/>
            <person name="Hiss M."/>
            <person name="Muchero W."/>
            <person name="Kamisugi Y."/>
            <person name="Saleh O."/>
            <person name="Blanc G."/>
            <person name="Decker E.L."/>
            <person name="van Gessel N."/>
            <person name="Grimwood J."/>
            <person name="Hayes R.D."/>
            <person name="Graham S.W."/>
            <person name="Gunter L.E."/>
            <person name="McDaniel S.F."/>
            <person name="Hoernstein S.N.W."/>
            <person name="Larsson A."/>
            <person name="Li F.W."/>
            <person name="Perroud P.F."/>
            <person name="Phillips J."/>
            <person name="Ranjan P."/>
            <person name="Rokshar D.S."/>
            <person name="Rothfels C.J."/>
            <person name="Schneider L."/>
            <person name="Shu S."/>
            <person name="Stevenson D.W."/>
            <person name="Thummler F."/>
            <person name="Tillich M."/>
            <person name="Villarreal Aguilar J.C."/>
            <person name="Widiez T."/>
            <person name="Wong G.K."/>
            <person name="Wymore A."/>
            <person name="Zhang Y."/>
            <person name="Zimmer A.D."/>
            <person name="Quatrano R.S."/>
            <person name="Mayer K.F.X."/>
            <person name="Goodstein D."/>
            <person name="Casacuberta J.M."/>
            <person name="Vandepoele K."/>
            <person name="Reski R."/>
            <person name="Cuming A.C."/>
            <person name="Tuskan G.A."/>
            <person name="Maumus F."/>
            <person name="Salse J."/>
            <person name="Schmutz J."/>
            <person name="Rensing S.A."/>
        </authorList>
    </citation>
    <scope>NUCLEOTIDE SEQUENCE [LARGE SCALE GENOMIC DNA]</scope>
    <source>
        <strain evidence="2 3">cv. Gransden 2004</strain>
    </source>
</reference>